<dbReference type="Gene3D" id="3.40.50.11790">
    <property type="match status" value="1"/>
</dbReference>
<name>A0A8S5S4Z9_9CAUD</name>
<sequence>MATLKAPSVSILFEERGLTAVQRSERGIVALLLKDATARSFRVYTSDDIPAEGLTEVNQKFILDALKGYTAAPRYIVVYVMAQAADMGKAYTDAKKALETERFTYLAAPYAKTDGQTTGLITWVKEQRASDRLIKAVLPEVTGADSEGIINWSSTLKRKDETLTPEQGTPRIAGLLAGTGISVSATYAPLTDFTDVNRLSKEEQDAAIGAGKLIAIWDGEKVKLSRAVTSATTTSPTKGDSFKKIRIVEMMDMMKSDIRKTAEDGYIGKHANSYDNKVLLLTAINAYFRGLIADGVLSAASCEIDTAAQRKYLDGLGKKVILSDGTEKALSECTDEEVRQANSGSHVFLRATVSILDAMEDLELLVSI</sequence>
<keyword evidence="5" id="KW-1229">Viral tail sheath protein</keyword>
<comment type="similarity">
    <text evidence="1">Belongs to the myoviridae tail sheath protein family.</text>
</comment>
<reference evidence="10" key="1">
    <citation type="journal article" date="2021" name="Proc. Natl. Acad. Sci. U.S.A.">
        <title>A Catalog of Tens of Thousands of Viruses from Human Metagenomes Reveals Hidden Associations with Chronic Diseases.</title>
        <authorList>
            <person name="Tisza M.J."/>
            <person name="Buck C.B."/>
        </authorList>
    </citation>
    <scope>NUCLEOTIDE SEQUENCE</scope>
    <source>
        <strain evidence="10">CtmP938</strain>
    </source>
</reference>
<evidence type="ECO:0000256" key="7">
    <source>
        <dbReference type="ARBA" id="ARBA00023296"/>
    </source>
</evidence>
<evidence type="ECO:0000256" key="1">
    <source>
        <dbReference type="ARBA" id="ARBA00008005"/>
    </source>
</evidence>
<accession>A0A8S5S4Z9</accession>
<evidence type="ECO:0000259" key="8">
    <source>
        <dbReference type="Pfam" id="PF04984"/>
    </source>
</evidence>
<dbReference type="GO" id="GO:0099000">
    <property type="term" value="P:symbiont genome ejection through host cell envelope, contractile tail mechanism"/>
    <property type="evidence" value="ECO:0007669"/>
    <property type="project" value="UniProtKB-KW"/>
</dbReference>
<keyword evidence="4" id="KW-1242">Viral contractile tail ejection system</keyword>
<proteinExistence type="inferred from homology"/>
<evidence type="ECO:0000256" key="6">
    <source>
        <dbReference type="ARBA" id="ARBA00023009"/>
    </source>
</evidence>
<evidence type="ECO:0000259" key="9">
    <source>
        <dbReference type="Pfam" id="PF17482"/>
    </source>
</evidence>
<dbReference type="GO" id="GO:0098027">
    <property type="term" value="C:virus tail, sheath"/>
    <property type="evidence" value="ECO:0007669"/>
    <property type="project" value="UniProtKB-KW"/>
</dbReference>
<organism evidence="10">
    <name type="scientific">Siphoviridae sp. ctmP938</name>
    <dbReference type="NCBI Taxonomy" id="2827933"/>
    <lineage>
        <taxon>Viruses</taxon>
        <taxon>Duplodnaviria</taxon>
        <taxon>Heunggongvirae</taxon>
        <taxon>Uroviricota</taxon>
        <taxon>Caudoviricetes</taxon>
    </lineage>
</organism>
<keyword evidence="6" id="KW-1171">Viral genome ejection through host cell envelope</keyword>
<dbReference type="Gene3D" id="3.30.1370.220">
    <property type="match status" value="1"/>
</dbReference>
<keyword evidence="3" id="KW-1227">Viral tail protein</keyword>
<protein>
    <submittedName>
        <fullName evidence="10">Tail protein</fullName>
    </submittedName>
</protein>
<feature type="domain" description="Tail sheath protein subtilisin-like" evidence="8">
    <location>
        <begin position="89"/>
        <end position="230"/>
    </location>
</feature>
<feature type="domain" description="Tail sheath protein C-terminal" evidence="9">
    <location>
        <begin position="238"/>
        <end position="364"/>
    </location>
</feature>
<evidence type="ECO:0000256" key="4">
    <source>
        <dbReference type="ARBA" id="ARBA00022766"/>
    </source>
</evidence>
<evidence type="ECO:0000256" key="3">
    <source>
        <dbReference type="ARBA" id="ARBA00022732"/>
    </source>
</evidence>
<dbReference type="InterPro" id="IPR020287">
    <property type="entry name" value="Tail_sheath_C"/>
</dbReference>
<dbReference type="Pfam" id="PF17482">
    <property type="entry name" value="Phage_sheath_1C"/>
    <property type="match status" value="1"/>
</dbReference>
<dbReference type="Pfam" id="PF04984">
    <property type="entry name" value="Phage_sheath_1"/>
    <property type="match status" value="1"/>
</dbReference>
<dbReference type="InterPro" id="IPR035089">
    <property type="entry name" value="Phage_sheath_subtilisin"/>
</dbReference>
<dbReference type="EMBL" id="BK032519">
    <property type="protein sequence ID" value="DAF45786.1"/>
    <property type="molecule type" value="Genomic_DNA"/>
</dbReference>
<keyword evidence="2" id="KW-1162">Viral penetration into host cytoplasm</keyword>
<evidence type="ECO:0000313" key="10">
    <source>
        <dbReference type="EMBL" id="DAF45786.1"/>
    </source>
</evidence>
<evidence type="ECO:0000256" key="5">
    <source>
        <dbReference type="ARBA" id="ARBA00023003"/>
    </source>
</evidence>
<keyword evidence="5" id="KW-0946">Virion</keyword>
<keyword evidence="7" id="KW-1160">Virus entry into host cell</keyword>
<evidence type="ECO:0000256" key="2">
    <source>
        <dbReference type="ARBA" id="ARBA00022595"/>
    </source>
</evidence>